<evidence type="ECO:0000256" key="2">
    <source>
        <dbReference type="SAM" id="MobiDB-lite"/>
    </source>
</evidence>
<feature type="coiled-coil region" evidence="1">
    <location>
        <begin position="290"/>
        <end position="339"/>
    </location>
</feature>
<accession>A0ABR3WST4</accession>
<dbReference type="EMBL" id="JAWRVE010000054">
    <property type="protein sequence ID" value="KAL1866739.1"/>
    <property type="molecule type" value="Genomic_DNA"/>
</dbReference>
<keyword evidence="4" id="KW-1185">Reference proteome</keyword>
<feature type="region of interest" description="Disordered" evidence="2">
    <location>
        <begin position="200"/>
        <end position="222"/>
    </location>
</feature>
<feature type="region of interest" description="Disordered" evidence="2">
    <location>
        <begin position="123"/>
        <end position="156"/>
    </location>
</feature>
<comment type="caution">
    <text evidence="3">The sequence shown here is derived from an EMBL/GenBank/DDBJ whole genome shotgun (WGS) entry which is preliminary data.</text>
</comment>
<evidence type="ECO:0000313" key="4">
    <source>
        <dbReference type="Proteomes" id="UP001583177"/>
    </source>
</evidence>
<evidence type="ECO:0000313" key="3">
    <source>
        <dbReference type="EMBL" id="KAL1866739.1"/>
    </source>
</evidence>
<feature type="compositionally biased region" description="Low complexity" evidence="2">
    <location>
        <begin position="203"/>
        <end position="219"/>
    </location>
</feature>
<dbReference type="Gene3D" id="1.20.5.340">
    <property type="match status" value="1"/>
</dbReference>
<dbReference type="Proteomes" id="UP001583177">
    <property type="component" value="Unassembled WGS sequence"/>
</dbReference>
<evidence type="ECO:0000256" key="1">
    <source>
        <dbReference type="SAM" id="Coils"/>
    </source>
</evidence>
<gene>
    <name evidence="3" type="ORF">Daus18300_006683</name>
</gene>
<protein>
    <submittedName>
        <fullName evidence="3">Uncharacterized protein</fullName>
    </submittedName>
</protein>
<sequence length="369" mass="39525">MPISTNPTELSTNPNTIKVRRRKMNLSGEKKVEDAAKAADYKALVNARKVVQLQPEYGLASNSEKTAMLEQAMKETMEKRRARGQDTMSKIAAFKAGAYRVRDSITGPQPRAPIPDFLQNNGFVPLRPGKAPQPGASVHPSGTGPANMDPLTPTSLGSASGAGGAFAGANGLPYLGVGRSGHALADFNPQTRHAIAPAHRHLPSNSSSFESQSSPNSSFTEFKASGAPTSFLHMSPEPMLASIEGDGLSTNGDDLLARIRAEMRDICRSAFANRNNNIGDLEFHNVESEMEAERTRVTDLEVRVNQLEGMVHALQNTAIRSIASRVDTLESIVDDLKEKVGSGCDDEVAKMREVFGGLKGVLDKVGGFV</sequence>
<reference evidence="3 4" key="1">
    <citation type="journal article" date="2024" name="IMA Fungus">
        <title>IMA Genome - F19 : A genome assembly and annotation guide to empower mycologists, including annotated draft genome sequences of Ceratocystis pirilliformis, Diaporthe australafricana, Fusarium ophioides, Paecilomyces lecythidis, and Sporothrix stenoceras.</title>
        <authorList>
            <person name="Aylward J."/>
            <person name="Wilson A.M."/>
            <person name="Visagie C.M."/>
            <person name="Spraker J."/>
            <person name="Barnes I."/>
            <person name="Buitendag C."/>
            <person name="Ceriani C."/>
            <person name="Del Mar Angel L."/>
            <person name="du Plessis D."/>
            <person name="Fuchs T."/>
            <person name="Gasser K."/>
            <person name="Kramer D."/>
            <person name="Li W."/>
            <person name="Munsamy K."/>
            <person name="Piso A."/>
            <person name="Price J.L."/>
            <person name="Sonnekus B."/>
            <person name="Thomas C."/>
            <person name="van der Nest A."/>
            <person name="van Dijk A."/>
            <person name="van Heerden A."/>
            <person name="van Vuuren N."/>
            <person name="Yilmaz N."/>
            <person name="Duong T.A."/>
            <person name="van der Merwe N.A."/>
            <person name="Wingfield M.J."/>
            <person name="Wingfield B.D."/>
        </authorList>
    </citation>
    <scope>NUCLEOTIDE SEQUENCE [LARGE SCALE GENOMIC DNA]</scope>
    <source>
        <strain evidence="3 4">CMW 18300</strain>
    </source>
</reference>
<keyword evidence="1" id="KW-0175">Coiled coil</keyword>
<organism evidence="3 4">
    <name type="scientific">Diaporthe australafricana</name>
    <dbReference type="NCBI Taxonomy" id="127596"/>
    <lineage>
        <taxon>Eukaryota</taxon>
        <taxon>Fungi</taxon>
        <taxon>Dikarya</taxon>
        <taxon>Ascomycota</taxon>
        <taxon>Pezizomycotina</taxon>
        <taxon>Sordariomycetes</taxon>
        <taxon>Sordariomycetidae</taxon>
        <taxon>Diaporthales</taxon>
        <taxon>Diaporthaceae</taxon>
        <taxon>Diaporthe</taxon>
    </lineage>
</organism>
<proteinExistence type="predicted"/>
<name>A0ABR3WST4_9PEZI</name>